<evidence type="ECO:0000313" key="2">
    <source>
        <dbReference type="Proteomes" id="UP000441797"/>
    </source>
</evidence>
<gene>
    <name evidence="1" type="ORF">BWI75_25105</name>
</gene>
<organism evidence="1 2">
    <name type="scientific">Gloeocapsopsis dulcis AAB1 = 1H9</name>
    <dbReference type="NCBI Taxonomy" id="1433147"/>
    <lineage>
        <taxon>Bacteria</taxon>
        <taxon>Bacillati</taxon>
        <taxon>Cyanobacteriota</taxon>
        <taxon>Cyanophyceae</taxon>
        <taxon>Oscillatoriophycideae</taxon>
        <taxon>Chroococcales</taxon>
        <taxon>Chroococcaceae</taxon>
        <taxon>Gloeocapsopsis</taxon>
        <taxon>Gloeocapsopsis dulcis</taxon>
    </lineage>
</organism>
<sequence length="257" mass="29091">MSKLSKPPLFMVLCQVNFATVLKMANFIQDIQESLRKKGFPIYEEEIIQEFIIAKSPIHPEVAEKQRWVFSDIKRKQCVILSTDSVVLETICYEELETFIKTFEGVLETIQVTASPEFTVRIGLRYIDIIKSDQSASPNELVQEGLRGFAFDRVSGLSKPESTSLTKTVTPIGGILVVRTMFISDNIVLPPDLAASKLKFDLPETNNNSITLDIDHFAELNIDFKSDEVLQTIRNLHTYTSEAFKVAVTPKALEQWK</sequence>
<evidence type="ECO:0000313" key="1">
    <source>
        <dbReference type="EMBL" id="MUL39459.1"/>
    </source>
</evidence>
<protein>
    <recommendedName>
        <fullName evidence="3">TIGR04255 family protein</fullName>
    </recommendedName>
</protein>
<evidence type="ECO:0008006" key="3">
    <source>
        <dbReference type="Google" id="ProtNLM"/>
    </source>
</evidence>
<dbReference type="InterPro" id="IPR026349">
    <property type="entry name" value="CHP04255"/>
</dbReference>
<proteinExistence type="predicted"/>
<keyword evidence="2" id="KW-1185">Reference proteome</keyword>
<dbReference type="EMBL" id="NAPY01000083">
    <property type="protein sequence ID" value="MUL39459.1"/>
    <property type="molecule type" value="Genomic_DNA"/>
</dbReference>
<comment type="caution">
    <text evidence="1">The sequence shown here is derived from an EMBL/GenBank/DDBJ whole genome shotgun (WGS) entry which is preliminary data.</text>
</comment>
<name>A0A6N8G309_9CHRO</name>
<dbReference type="OrthoDB" id="7107919at2"/>
<reference evidence="1 2" key="1">
    <citation type="journal article" date="2019" name="Front. Microbiol.">
        <title>Genomic Features for Desiccation Tolerance and Sugar Biosynthesis in the Extremophile Gloeocapsopsis sp. UTEX B3054.</title>
        <authorList>
            <person name="Urrejola C."/>
            <person name="Alcorta J."/>
            <person name="Salas L."/>
            <person name="Vasquez M."/>
            <person name="Polz M.F."/>
            <person name="Vicuna R."/>
            <person name="Diez B."/>
        </authorList>
    </citation>
    <scope>NUCLEOTIDE SEQUENCE [LARGE SCALE GENOMIC DNA]</scope>
    <source>
        <strain evidence="1 2">1H9</strain>
    </source>
</reference>
<accession>A0A6N8G309</accession>
<dbReference type="AlphaFoldDB" id="A0A6N8G309"/>
<dbReference type="RefSeq" id="WP_105221797.1">
    <property type="nucleotide sequence ID" value="NZ_CAWNSU010000116.1"/>
</dbReference>
<dbReference type="Proteomes" id="UP000441797">
    <property type="component" value="Unassembled WGS sequence"/>
</dbReference>
<dbReference type="NCBIfam" id="TIGR04255">
    <property type="entry name" value="sporadTIGR04255"/>
    <property type="match status" value="1"/>
</dbReference>